<dbReference type="InterPro" id="IPR050638">
    <property type="entry name" value="AA-Vitamin_Transporters"/>
</dbReference>
<dbReference type="SUPFAM" id="SSF103481">
    <property type="entry name" value="Multidrug resistance efflux transporter EmrE"/>
    <property type="match status" value="2"/>
</dbReference>
<reference evidence="8 9" key="1">
    <citation type="journal article" date="2014" name="ISME J.">
        <title>Ecophysiology of Thioploca ingrica as revealed by the complete genome sequence supplemented with proteomic evidence.</title>
        <authorList>
            <person name="Kojima H."/>
            <person name="Ogura Y."/>
            <person name="Yamamoto N."/>
            <person name="Togashi T."/>
            <person name="Mori H."/>
            <person name="Watanabe T."/>
            <person name="Nemoto F."/>
            <person name="Kurokawa K."/>
            <person name="Hayashi T."/>
            <person name="Fukui M."/>
        </authorList>
    </citation>
    <scope>NUCLEOTIDE SEQUENCE [LARGE SCALE GENOMIC DNA]</scope>
</reference>
<keyword evidence="5 6" id="KW-0472">Membrane</keyword>
<accession>A0A090AE40</accession>
<evidence type="ECO:0000256" key="3">
    <source>
        <dbReference type="ARBA" id="ARBA00022692"/>
    </source>
</evidence>
<evidence type="ECO:0000256" key="2">
    <source>
        <dbReference type="ARBA" id="ARBA00007362"/>
    </source>
</evidence>
<dbReference type="KEGG" id="tig:THII_0882"/>
<evidence type="ECO:0000256" key="6">
    <source>
        <dbReference type="SAM" id="Phobius"/>
    </source>
</evidence>
<feature type="transmembrane region" description="Helical" evidence="6">
    <location>
        <begin position="148"/>
        <end position="166"/>
    </location>
</feature>
<dbReference type="PANTHER" id="PTHR32322">
    <property type="entry name" value="INNER MEMBRANE TRANSPORTER"/>
    <property type="match status" value="1"/>
</dbReference>
<feature type="transmembrane region" description="Helical" evidence="6">
    <location>
        <begin position="173"/>
        <end position="197"/>
    </location>
</feature>
<feature type="transmembrane region" description="Helical" evidence="6">
    <location>
        <begin position="118"/>
        <end position="136"/>
    </location>
</feature>
<dbReference type="PANTHER" id="PTHR32322:SF2">
    <property type="entry name" value="EAMA DOMAIN-CONTAINING PROTEIN"/>
    <property type="match status" value="1"/>
</dbReference>
<keyword evidence="4 6" id="KW-1133">Transmembrane helix</keyword>
<gene>
    <name evidence="8" type="ORF">THII_0882</name>
</gene>
<feature type="transmembrane region" description="Helical" evidence="6">
    <location>
        <begin position="66"/>
        <end position="84"/>
    </location>
</feature>
<dbReference type="OrthoDB" id="9776210at2"/>
<dbReference type="AlphaFoldDB" id="A0A090AE40"/>
<keyword evidence="9" id="KW-1185">Reference proteome</keyword>
<feature type="domain" description="EamA" evidence="7">
    <location>
        <begin position="147"/>
        <end position="280"/>
    </location>
</feature>
<dbReference type="EMBL" id="AP014633">
    <property type="protein sequence ID" value="BAP55179.1"/>
    <property type="molecule type" value="Genomic_DNA"/>
</dbReference>
<comment type="subcellular location">
    <subcellularLocation>
        <location evidence="1">Membrane</location>
        <topology evidence="1">Multi-pass membrane protein</topology>
    </subcellularLocation>
</comment>
<evidence type="ECO:0000313" key="9">
    <source>
        <dbReference type="Proteomes" id="UP000031623"/>
    </source>
</evidence>
<proteinExistence type="inferred from homology"/>
<dbReference type="Pfam" id="PF00892">
    <property type="entry name" value="EamA"/>
    <property type="match status" value="2"/>
</dbReference>
<organism evidence="8 9">
    <name type="scientific">Thioploca ingrica</name>
    <dbReference type="NCBI Taxonomy" id="40754"/>
    <lineage>
        <taxon>Bacteria</taxon>
        <taxon>Pseudomonadati</taxon>
        <taxon>Pseudomonadota</taxon>
        <taxon>Gammaproteobacteria</taxon>
        <taxon>Thiotrichales</taxon>
        <taxon>Thiotrichaceae</taxon>
        <taxon>Thioploca</taxon>
    </lineage>
</organism>
<feature type="transmembrane region" description="Helical" evidence="6">
    <location>
        <begin position="209"/>
        <end position="228"/>
    </location>
</feature>
<name>A0A090AE40_9GAMM</name>
<dbReference type="InterPro" id="IPR000620">
    <property type="entry name" value="EamA_dom"/>
</dbReference>
<keyword evidence="3 6" id="KW-0812">Transmembrane</keyword>
<evidence type="ECO:0000256" key="4">
    <source>
        <dbReference type="ARBA" id="ARBA00022989"/>
    </source>
</evidence>
<evidence type="ECO:0000313" key="8">
    <source>
        <dbReference type="EMBL" id="BAP55179.1"/>
    </source>
</evidence>
<dbReference type="STRING" id="40754.THII_0882"/>
<evidence type="ECO:0000256" key="5">
    <source>
        <dbReference type="ARBA" id="ARBA00023136"/>
    </source>
</evidence>
<feature type="transmembrane region" description="Helical" evidence="6">
    <location>
        <begin position="90"/>
        <end position="111"/>
    </location>
</feature>
<feature type="transmembrane region" description="Helical" evidence="6">
    <location>
        <begin position="240"/>
        <end position="256"/>
    </location>
</feature>
<protein>
    <submittedName>
        <fullName evidence="8">DMT(Drug/metabolite transporter) superfamily permease</fullName>
    </submittedName>
</protein>
<feature type="transmembrane region" description="Helical" evidence="6">
    <location>
        <begin position="30"/>
        <end position="54"/>
    </location>
</feature>
<dbReference type="HOGENOM" id="CLU_033863_5_1_6"/>
<evidence type="ECO:0000256" key="1">
    <source>
        <dbReference type="ARBA" id="ARBA00004141"/>
    </source>
</evidence>
<dbReference type="InterPro" id="IPR037185">
    <property type="entry name" value="EmrE-like"/>
</dbReference>
<feature type="transmembrane region" description="Helical" evidence="6">
    <location>
        <begin position="262"/>
        <end position="281"/>
    </location>
</feature>
<dbReference type="Proteomes" id="UP000031623">
    <property type="component" value="Chromosome"/>
</dbReference>
<dbReference type="GO" id="GO:0016020">
    <property type="term" value="C:membrane"/>
    <property type="evidence" value="ECO:0007669"/>
    <property type="project" value="UniProtKB-SubCell"/>
</dbReference>
<evidence type="ECO:0000259" key="7">
    <source>
        <dbReference type="Pfam" id="PF00892"/>
    </source>
</evidence>
<feature type="domain" description="EamA" evidence="7">
    <location>
        <begin position="7"/>
        <end position="135"/>
    </location>
</feature>
<sequence length="289" mass="31770">MFIPFAYISVIMIWSTTPLAIKWSGENGSFLFGVSGRMALGALLTLLIIILRRIEFPWHTTARRCYFMVSLSIYGSMISTYWAAQFIPSGLISVLFGISPMVTSLLAVMLLGERHFSLNKWLGMLLGVIGLALIFNTELSLDKESIKGLLAILLAVFLHSLSAVLVKQTNADLSPLAMTAGGLLVALLFYGITWLWLGETIPHSLSWRAILAVIYLGLFGSVIGFILYYSLLKQIDATKVALITLVTPITALLLGQNLNGEMIHPTMWIGTSIVLSGLALYQWGELIKK</sequence>
<comment type="similarity">
    <text evidence="2">Belongs to the EamA transporter family.</text>
</comment>
<feature type="transmembrane region" description="Helical" evidence="6">
    <location>
        <begin position="5"/>
        <end position="24"/>
    </location>
</feature>